<keyword evidence="1" id="KW-0808">Transferase</keyword>
<organism evidence="1 2">
    <name type="scientific">Candidatus Nephthysia bennettiae</name>
    <dbReference type="NCBI Taxonomy" id="3127016"/>
    <lineage>
        <taxon>Bacteria</taxon>
        <taxon>Bacillati</taxon>
        <taxon>Candidatus Dormiibacterota</taxon>
        <taxon>Candidatus Dormibacteria</taxon>
        <taxon>Candidatus Dormibacterales</taxon>
        <taxon>Candidatus Dormibacteraceae</taxon>
        <taxon>Candidatus Nephthysia</taxon>
    </lineage>
</organism>
<dbReference type="EMBL" id="JAEKNR010000087">
    <property type="protein sequence ID" value="MBJ7597976.1"/>
    <property type="molecule type" value="Genomic_DNA"/>
</dbReference>
<comment type="caution">
    <text evidence="1">The sequence shown here is derived from an EMBL/GenBank/DDBJ whole genome shotgun (WGS) entry which is preliminary data.</text>
</comment>
<keyword evidence="1" id="KW-0489">Methyltransferase</keyword>
<evidence type="ECO:0000313" key="1">
    <source>
        <dbReference type="EMBL" id="MBJ7597976.1"/>
    </source>
</evidence>
<dbReference type="RefSeq" id="WP_338200646.1">
    <property type="nucleotide sequence ID" value="NZ_JAEKNR010000087.1"/>
</dbReference>
<gene>
    <name evidence="1" type="ORF">JF922_07800</name>
</gene>
<name>A0A934K7M1_9BACT</name>
<dbReference type="InterPro" id="IPR029063">
    <property type="entry name" value="SAM-dependent_MTases_sf"/>
</dbReference>
<accession>A0A934K7M1</accession>
<proteinExistence type="predicted"/>
<protein>
    <submittedName>
        <fullName evidence="1">Class I SAM-dependent methyltransferase</fullName>
    </submittedName>
</protein>
<dbReference type="CDD" id="cd02440">
    <property type="entry name" value="AdoMet_MTases"/>
    <property type="match status" value="1"/>
</dbReference>
<dbReference type="AlphaFoldDB" id="A0A934K7M1"/>
<sequence length="219" mass="24817">MALTDRPGRLEAYGESHDFNAIDRFGVWLSSRRVHRSVGDFKGKRVADIGCGYHAAFSRTLLDRVRSLVLLDVSLEPGVREDPRVTAIQGRLPDALAAVEDASQDVVVCNSVLEHLWQPLRTLQELERILAPRGLLLLNVPSWRGKYFLEFAAFRLGTSPEEMDDHKMYYDPRDLWPLLVQAGFQPRHIKCFRHKFGLNTFARCLKPPPAASLGSVPRQ</sequence>
<keyword evidence="2" id="KW-1185">Reference proteome</keyword>
<dbReference type="Gene3D" id="3.40.50.150">
    <property type="entry name" value="Vaccinia Virus protein VP39"/>
    <property type="match status" value="1"/>
</dbReference>
<dbReference type="GO" id="GO:0032259">
    <property type="term" value="P:methylation"/>
    <property type="evidence" value="ECO:0007669"/>
    <property type="project" value="UniProtKB-KW"/>
</dbReference>
<dbReference type="Proteomes" id="UP000612893">
    <property type="component" value="Unassembled WGS sequence"/>
</dbReference>
<evidence type="ECO:0000313" key="2">
    <source>
        <dbReference type="Proteomes" id="UP000612893"/>
    </source>
</evidence>
<reference evidence="1" key="1">
    <citation type="submission" date="2020-10" db="EMBL/GenBank/DDBJ databases">
        <title>Ca. Dormibacterota MAGs.</title>
        <authorList>
            <person name="Montgomery K."/>
        </authorList>
    </citation>
    <scope>NUCLEOTIDE SEQUENCE [LARGE SCALE GENOMIC DNA]</scope>
    <source>
        <strain evidence="1">SC8812_S17_10</strain>
    </source>
</reference>
<dbReference type="SUPFAM" id="SSF53335">
    <property type="entry name" value="S-adenosyl-L-methionine-dependent methyltransferases"/>
    <property type="match status" value="1"/>
</dbReference>
<dbReference type="Pfam" id="PF13489">
    <property type="entry name" value="Methyltransf_23"/>
    <property type="match status" value="1"/>
</dbReference>
<dbReference type="GO" id="GO:0008168">
    <property type="term" value="F:methyltransferase activity"/>
    <property type="evidence" value="ECO:0007669"/>
    <property type="project" value="UniProtKB-KW"/>
</dbReference>